<dbReference type="GO" id="GO:0016874">
    <property type="term" value="F:ligase activity"/>
    <property type="evidence" value="ECO:0007669"/>
    <property type="project" value="UniProtKB-KW"/>
</dbReference>
<accession>A0A6S7K146</accession>
<name>A0A6S7K146_PARCT</name>
<evidence type="ECO:0000313" key="2">
    <source>
        <dbReference type="EMBL" id="CAB4037967.1"/>
    </source>
</evidence>
<organism evidence="2 3">
    <name type="scientific">Paramuricea clavata</name>
    <name type="common">Red gorgonian</name>
    <name type="synonym">Violescent sea-whip</name>
    <dbReference type="NCBI Taxonomy" id="317549"/>
    <lineage>
        <taxon>Eukaryota</taxon>
        <taxon>Metazoa</taxon>
        <taxon>Cnidaria</taxon>
        <taxon>Anthozoa</taxon>
        <taxon>Octocorallia</taxon>
        <taxon>Malacalcyonacea</taxon>
        <taxon>Plexauridae</taxon>
        <taxon>Paramuricea</taxon>
    </lineage>
</organism>
<dbReference type="EMBL" id="CACRXK020023661">
    <property type="protein sequence ID" value="CAB4037967.1"/>
    <property type="molecule type" value="Genomic_DNA"/>
</dbReference>
<feature type="region of interest" description="Disordered" evidence="1">
    <location>
        <begin position="21"/>
        <end position="73"/>
    </location>
</feature>
<feature type="compositionally biased region" description="Low complexity" evidence="1">
    <location>
        <begin position="41"/>
        <end position="56"/>
    </location>
</feature>
<evidence type="ECO:0000313" key="3">
    <source>
        <dbReference type="Proteomes" id="UP001152795"/>
    </source>
</evidence>
<comment type="caution">
    <text evidence="2">The sequence shown here is derived from an EMBL/GenBank/DDBJ whole genome shotgun (WGS) entry which is preliminary data.</text>
</comment>
<keyword evidence="3" id="KW-1185">Reference proteome</keyword>
<feature type="compositionally biased region" description="Polar residues" evidence="1">
    <location>
        <begin position="23"/>
        <end position="40"/>
    </location>
</feature>
<evidence type="ECO:0000256" key="1">
    <source>
        <dbReference type="SAM" id="MobiDB-lite"/>
    </source>
</evidence>
<dbReference type="InterPro" id="IPR035983">
    <property type="entry name" value="Hect_E3_ubiquitin_ligase"/>
</dbReference>
<gene>
    <name evidence="2" type="ORF">PACLA_8A043469</name>
</gene>
<reference evidence="2" key="1">
    <citation type="submission" date="2020-04" db="EMBL/GenBank/DDBJ databases">
        <authorList>
            <person name="Alioto T."/>
            <person name="Alioto T."/>
            <person name="Gomez Garrido J."/>
        </authorList>
    </citation>
    <scope>NUCLEOTIDE SEQUENCE</scope>
    <source>
        <strain evidence="2">A484AB</strain>
    </source>
</reference>
<dbReference type="SUPFAM" id="SSF56204">
    <property type="entry name" value="Hect, E3 ligase catalytic domain"/>
    <property type="match status" value="1"/>
</dbReference>
<dbReference type="OrthoDB" id="8940977at2759"/>
<feature type="non-terminal residue" evidence="2">
    <location>
        <position position="1"/>
    </location>
</feature>
<dbReference type="GO" id="GO:0004842">
    <property type="term" value="F:ubiquitin-protein transferase activity"/>
    <property type="evidence" value="ECO:0007669"/>
    <property type="project" value="InterPro"/>
</dbReference>
<proteinExistence type="predicted"/>
<dbReference type="Gene3D" id="3.90.1750.10">
    <property type="entry name" value="Hect, E3 ligase catalytic domains"/>
    <property type="match status" value="1"/>
</dbReference>
<protein>
    <submittedName>
        <fullName evidence="2">E3 ubiquitin- ligase UPL2-like</fullName>
    </submittedName>
</protein>
<sequence>MANDPENVNCATSLLREAAAVLAQNSAPSNETGRSESGTPTTTSSNVAISTSSSFSMPNTRPSSSGSHPSTSDAVSLGRSKIKFYANANAIDFKEKLEEVFPKLILGRGFELLRHGPSGNGLVLIRQPASGYSVKYLRESSGIGQALLYIRPLQMNLDMSPEDLDDTEFDSEAVEEAPKVCCINCNINIPVSLIRSHQAECNGSSDSSDVETALDSNLLTPIVLCEDREVCDDTTTSLPNKIRLFKENTIAANSPRQLFCVCRSEGVEQLKLDILGVYKNPNTNLTARLRVLFEGEEGVGAGPVREFLFSAVKLVEDGIDFPMKPIIYFEGQDDHKVPVHNQALRQTGSFKAIGRILAHAFLHDGPCLGGLSPAVKHYFTCKQGQDTTVNTPPLEIMDVPDVELQAILEEVLQSPRHESLPNSLVSNLVPYLIEAGIDIELLHSSREIVVQGLLLFFVIEKRKLELDDISTGMQTVGLKSFIETNPEVINQLYPTRKDCNIYAQEVKDKIEFSDDEKLERNAKTKDFFFSV</sequence>
<dbReference type="Proteomes" id="UP001152795">
    <property type="component" value="Unassembled WGS sequence"/>
</dbReference>
<keyword evidence="2" id="KW-0436">Ligase</keyword>
<feature type="compositionally biased region" description="Low complexity" evidence="1">
    <location>
        <begin position="63"/>
        <end position="72"/>
    </location>
</feature>
<dbReference type="AlphaFoldDB" id="A0A6S7K146"/>